<evidence type="ECO:0000313" key="1">
    <source>
        <dbReference type="EMBL" id="MDK2042117.1"/>
    </source>
</evidence>
<proteinExistence type="predicted"/>
<comment type="caution">
    <text evidence="1">The sequence shown here is derived from an EMBL/GenBank/DDBJ whole genome shotgun (WGS) entry which is preliminary data.</text>
</comment>
<dbReference type="Proteomes" id="UP001237501">
    <property type="component" value="Unassembled WGS sequence"/>
</dbReference>
<protein>
    <submittedName>
        <fullName evidence="1">DUF1439 domain-containing protein</fullName>
    </submittedName>
</protein>
<gene>
    <name evidence="1" type="ORF">PT517_10070</name>
</gene>
<accession>A0AAW6VHY8</accession>
<dbReference type="AlphaFoldDB" id="A0AAW6VHY8"/>
<dbReference type="Pfam" id="PF07273">
    <property type="entry name" value="DUF1439"/>
    <property type="match status" value="1"/>
</dbReference>
<sequence>MKKIIFVVLISFINVFAFGYDIKITQGQLQENLEKRFPFTKEKFLTTTTLLNPKIELKEGSEKIFINSEVEFKAPQNITFNAYVGLSGEIYYENEKKEFYIKDLKVEELITDKIPSKFENNIKATIDTILPVIFNNYPVYKLKPSDFLVIAFLKDIKVKDNQLIITLGQ</sequence>
<dbReference type="RefSeq" id="WP_046993910.1">
    <property type="nucleotide sequence ID" value="NZ_CABVQW010000012.1"/>
</dbReference>
<dbReference type="EMBL" id="JAQTJK010000014">
    <property type="protein sequence ID" value="MDK2042117.1"/>
    <property type="molecule type" value="Genomic_DNA"/>
</dbReference>
<organism evidence="1 2">
    <name type="scientific">Aliarcobacter butzleri</name>
    <dbReference type="NCBI Taxonomy" id="28197"/>
    <lineage>
        <taxon>Bacteria</taxon>
        <taxon>Pseudomonadati</taxon>
        <taxon>Campylobacterota</taxon>
        <taxon>Epsilonproteobacteria</taxon>
        <taxon>Campylobacterales</taxon>
        <taxon>Arcobacteraceae</taxon>
        <taxon>Aliarcobacter</taxon>
    </lineage>
</organism>
<reference evidence="1" key="2">
    <citation type="submission" date="2023-02" db="EMBL/GenBank/DDBJ databases">
        <authorList>
            <person name="Concha-Toloza M."/>
            <person name="Lopez-Cantillo M."/>
            <person name="Molina-Mora J."/>
            <person name="Collado L."/>
        </authorList>
    </citation>
    <scope>NUCLEOTIDE SEQUENCE</scope>
    <source>
        <strain evidence="1">FR1p153A2</strain>
    </source>
</reference>
<dbReference type="Gene3D" id="3.15.10.40">
    <property type="entry name" value="Uncharacterised protein PF07273, DUF1439"/>
    <property type="match status" value="1"/>
</dbReference>
<reference evidence="1" key="1">
    <citation type="journal article" date="2023" name="Antibiotics">
        <title>Genomic Characterization of Antibiotic-Resistant Campylobacterales Isolated from Chilean Poultry Meat.</title>
        <authorList>
            <person name="Concha-Toloza M."/>
            <person name="Lopez-Cantillo M."/>
            <person name="Molina-Mora J.A."/>
            <person name="Collado L."/>
        </authorList>
    </citation>
    <scope>NUCLEOTIDE SEQUENCE</scope>
    <source>
        <strain evidence="1">FR1p153A2</strain>
    </source>
</reference>
<evidence type="ECO:0000313" key="2">
    <source>
        <dbReference type="Proteomes" id="UP001237501"/>
    </source>
</evidence>
<name>A0AAW6VHY8_9BACT</name>
<dbReference type="InterPro" id="IPR010835">
    <property type="entry name" value="DUF1439"/>
</dbReference>